<evidence type="ECO:0000313" key="2">
    <source>
        <dbReference type="EMBL" id="KAJ5480676.1"/>
    </source>
</evidence>
<dbReference type="RefSeq" id="XP_056788106.1">
    <property type="nucleotide sequence ID" value="XM_056936171.1"/>
</dbReference>
<reference evidence="2" key="2">
    <citation type="journal article" date="2023" name="IMA Fungus">
        <title>Comparative genomic study of the Penicillium genus elucidates a diverse pangenome and 15 lateral gene transfer events.</title>
        <authorList>
            <person name="Petersen C."/>
            <person name="Sorensen T."/>
            <person name="Nielsen M.R."/>
            <person name="Sondergaard T.E."/>
            <person name="Sorensen J.L."/>
            <person name="Fitzpatrick D.A."/>
            <person name="Frisvad J.C."/>
            <person name="Nielsen K.L."/>
        </authorList>
    </citation>
    <scope>NUCLEOTIDE SEQUENCE</scope>
    <source>
        <strain evidence="2">IBT 30728</strain>
    </source>
</reference>
<dbReference type="GeneID" id="81626420"/>
<organism evidence="2 3">
    <name type="scientific">Penicillium diatomitis</name>
    <dbReference type="NCBI Taxonomy" id="2819901"/>
    <lineage>
        <taxon>Eukaryota</taxon>
        <taxon>Fungi</taxon>
        <taxon>Dikarya</taxon>
        <taxon>Ascomycota</taxon>
        <taxon>Pezizomycotina</taxon>
        <taxon>Eurotiomycetes</taxon>
        <taxon>Eurotiomycetidae</taxon>
        <taxon>Eurotiales</taxon>
        <taxon>Aspergillaceae</taxon>
        <taxon>Penicillium</taxon>
    </lineage>
</organism>
<protein>
    <submittedName>
        <fullName evidence="2">Uncharacterized protein</fullName>
    </submittedName>
</protein>
<dbReference type="Proteomes" id="UP001148312">
    <property type="component" value="Unassembled WGS sequence"/>
</dbReference>
<reference evidence="2" key="1">
    <citation type="submission" date="2022-12" db="EMBL/GenBank/DDBJ databases">
        <authorList>
            <person name="Petersen C."/>
        </authorList>
    </citation>
    <scope>NUCLEOTIDE SEQUENCE</scope>
    <source>
        <strain evidence="2">IBT 30728</strain>
    </source>
</reference>
<feature type="compositionally biased region" description="Basic and acidic residues" evidence="1">
    <location>
        <begin position="50"/>
        <end position="64"/>
    </location>
</feature>
<dbReference type="AlphaFoldDB" id="A0A9W9X2N1"/>
<name>A0A9W9X2N1_9EURO</name>
<evidence type="ECO:0000256" key="1">
    <source>
        <dbReference type="SAM" id="MobiDB-lite"/>
    </source>
</evidence>
<gene>
    <name evidence="2" type="ORF">N7539_006570</name>
</gene>
<accession>A0A9W9X2N1</accession>
<proteinExistence type="predicted"/>
<keyword evidence="3" id="KW-1185">Reference proteome</keyword>
<dbReference type="EMBL" id="JAPWDQ010000009">
    <property type="protein sequence ID" value="KAJ5480676.1"/>
    <property type="molecule type" value="Genomic_DNA"/>
</dbReference>
<comment type="caution">
    <text evidence="2">The sequence shown here is derived from an EMBL/GenBank/DDBJ whole genome shotgun (WGS) entry which is preliminary data.</text>
</comment>
<feature type="compositionally biased region" description="Basic and acidic residues" evidence="1">
    <location>
        <begin position="8"/>
        <end position="19"/>
    </location>
</feature>
<feature type="compositionally biased region" description="Polar residues" evidence="1">
    <location>
        <begin position="20"/>
        <end position="45"/>
    </location>
</feature>
<sequence>MLLALSSRRQEEIDMRPVDETQTTPKGSSCASYGTMSGDQTTSVLLNPEDWEKLQSHGKSEVHSQRSSSAPAGDRREVFNDGASGSQW</sequence>
<feature type="region of interest" description="Disordered" evidence="1">
    <location>
        <begin position="1"/>
        <end position="88"/>
    </location>
</feature>
<evidence type="ECO:0000313" key="3">
    <source>
        <dbReference type="Proteomes" id="UP001148312"/>
    </source>
</evidence>